<proteinExistence type="inferred from homology"/>
<evidence type="ECO:0000259" key="12">
    <source>
        <dbReference type="PROSITE" id="PS50157"/>
    </source>
</evidence>
<keyword evidence="8" id="KW-0238">DNA-binding</keyword>
<dbReference type="InterPro" id="IPR050331">
    <property type="entry name" value="Zinc_finger"/>
</dbReference>
<dbReference type="Proteomes" id="UP000694548">
    <property type="component" value="Chromosome sgr01"/>
</dbReference>
<dbReference type="SUPFAM" id="SSF57667">
    <property type="entry name" value="beta-beta-alpha zinc fingers"/>
    <property type="match status" value="3"/>
</dbReference>
<dbReference type="PROSITE" id="PS00028">
    <property type="entry name" value="ZINC_FINGER_C2H2_1"/>
    <property type="match status" value="4"/>
</dbReference>
<comment type="similarity">
    <text evidence="2">Belongs to the krueppel C2H2-type zinc-finger protein family.</text>
</comment>
<keyword evidence="6" id="KW-0862">Zinc</keyword>
<dbReference type="GeneTree" id="ENSGT00940000154308"/>
<dbReference type="GO" id="GO:0008270">
    <property type="term" value="F:zinc ion binding"/>
    <property type="evidence" value="ECO:0007669"/>
    <property type="project" value="UniProtKB-KW"/>
</dbReference>
<keyword evidence="4" id="KW-0677">Repeat</keyword>
<keyword evidence="14" id="KW-1185">Reference proteome</keyword>
<sequence length="285" mass="32286">MTRCSLSQFGNYLHTCALEALRHTSSKCTLLKAEFWDWAQECKGRVVNFTLENQDTLGASEESLYVKTPAETPLRRNPRGSVTVRRGPKGFRVKSKPFDCRTCGKMFRRSDKLLLHTRTARSRTFVTSVHLSSHSDDKPHTCGTCCQNFKYTDTLKIHMRIHTGERPYVCSLCGNKFVNASKLNLHKKTHTDEKPHVCDTCGKRFIRLHGLKGHMKTHTGEKVYACVACGEGFGSVCSLNRHTKAHAGETSLYYDWLFHLAANRLSLLRADCPSATSRKLFWGVL</sequence>
<keyword evidence="10" id="KW-0539">Nucleus</keyword>
<keyword evidence="9" id="KW-0804">Transcription</keyword>
<feature type="domain" description="C2H2-type" evidence="12">
    <location>
        <begin position="140"/>
        <end position="167"/>
    </location>
</feature>
<feature type="domain" description="C2H2-type" evidence="12">
    <location>
        <begin position="98"/>
        <end position="139"/>
    </location>
</feature>
<reference evidence="13" key="3">
    <citation type="submission" date="2025-09" db="UniProtKB">
        <authorList>
            <consortium name="Ensembl"/>
        </authorList>
    </citation>
    <scope>IDENTIFICATION</scope>
</reference>
<evidence type="ECO:0000256" key="5">
    <source>
        <dbReference type="ARBA" id="ARBA00022771"/>
    </source>
</evidence>
<evidence type="ECO:0000313" key="13">
    <source>
        <dbReference type="Ensembl" id="ENSNFUP00015052077.1"/>
    </source>
</evidence>
<feature type="domain" description="C2H2-type" evidence="12">
    <location>
        <begin position="196"/>
        <end position="223"/>
    </location>
</feature>
<dbReference type="FunFam" id="3.30.160.60:FF:000557">
    <property type="entry name" value="zinc finger and SCAN domain-containing protein 29"/>
    <property type="match status" value="1"/>
</dbReference>
<dbReference type="PANTHER" id="PTHR16515">
    <property type="entry name" value="PR DOMAIN ZINC FINGER PROTEIN"/>
    <property type="match status" value="1"/>
</dbReference>
<organism evidence="13 14">
    <name type="scientific">Nothobranchius furzeri</name>
    <name type="common">Turquoise killifish</name>
    <dbReference type="NCBI Taxonomy" id="105023"/>
    <lineage>
        <taxon>Eukaryota</taxon>
        <taxon>Metazoa</taxon>
        <taxon>Chordata</taxon>
        <taxon>Craniata</taxon>
        <taxon>Vertebrata</taxon>
        <taxon>Euteleostomi</taxon>
        <taxon>Actinopterygii</taxon>
        <taxon>Neopterygii</taxon>
        <taxon>Teleostei</taxon>
        <taxon>Neoteleostei</taxon>
        <taxon>Acanthomorphata</taxon>
        <taxon>Ovalentaria</taxon>
        <taxon>Atherinomorphae</taxon>
        <taxon>Cyprinodontiformes</taxon>
        <taxon>Nothobranchiidae</taxon>
        <taxon>Nothobranchius</taxon>
    </lineage>
</organism>
<dbReference type="FunFam" id="3.30.160.60:FF:000770">
    <property type="entry name" value="zinc finger protein 16"/>
    <property type="match status" value="1"/>
</dbReference>
<dbReference type="PROSITE" id="PS50157">
    <property type="entry name" value="ZINC_FINGER_C2H2_2"/>
    <property type="match status" value="5"/>
</dbReference>
<dbReference type="AlphaFoldDB" id="A0A8C6Q0Y1"/>
<protein>
    <recommendedName>
        <fullName evidence="12">C2H2-type domain-containing protein</fullName>
    </recommendedName>
</protein>
<dbReference type="Pfam" id="PF13912">
    <property type="entry name" value="zf-C2H2_6"/>
    <property type="match status" value="1"/>
</dbReference>
<keyword evidence="7" id="KW-0805">Transcription regulation</keyword>
<reference evidence="13" key="2">
    <citation type="submission" date="2025-08" db="UniProtKB">
        <authorList>
            <consortium name="Ensembl"/>
        </authorList>
    </citation>
    <scope>IDENTIFICATION</scope>
</reference>
<keyword evidence="5 11" id="KW-0863">Zinc-finger</keyword>
<accession>A0A8C6Q0Y1</accession>
<dbReference type="Ensembl" id="ENSNFUT00015054300.1">
    <property type="protein sequence ID" value="ENSNFUP00015052077.1"/>
    <property type="gene ID" value="ENSNFUG00015024314.1"/>
</dbReference>
<dbReference type="GO" id="GO:0005634">
    <property type="term" value="C:nucleus"/>
    <property type="evidence" value="ECO:0007669"/>
    <property type="project" value="UniProtKB-SubCell"/>
</dbReference>
<dbReference type="GO" id="GO:0010468">
    <property type="term" value="P:regulation of gene expression"/>
    <property type="evidence" value="ECO:0007669"/>
    <property type="project" value="TreeGrafter"/>
</dbReference>
<evidence type="ECO:0000256" key="11">
    <source>
        <dbReference type="PROSITE-ProRule" id="PRU00042"/>
    </source>
</evidence>
<evidence type="ECO:0000256" key="2">
    <source>
        <dbReference type="ARBA" id="ARBA00006991"/>
    </source>
</evidence>
<dbReference type="SMART" id="SM00355">
    <property type="entry name" value="ZnF_C2H2"/>
    <property type="match status" value="5"/>
</dbReference>
<keyword evidence="3" id="KW-0479">Metal-binding</keyword>
<evidence type="ECO:0000256" key="3">
    <source>
        <dbReference type="ARBA" id="ARBA00022723"/>
    </source>
</evidence>
<feature type="domain" description="C2H2-type" evidence="12">
    <location>
        <begin position="224"/>
        <end position="251"/>
    </location>
</feature>
<evidence type="ECO:0000256" key="9">
    <source>
        <dbReference type="ARBA" id="ARBA00023163"/>
    </source>
</evidence>
<dbReference type="InterPro" id="IPR013087">
    <property type="entry name" value="Znf_C2H2_type"/>
</dbReference>
<comment type="subcellular location">
    <subcellularLocation>
        <location evidence="1">Nucleus</location>
    </subcellularLocation>
</comment>
<dbReference type="Gene3D" id="3.30.160.60">
    <property type="entry name" value="Classic Zinc Finger"/>
    <property type="match status" value="5"/>
</dbReference>
<dbReference type="Pfam" id="PF00096">
    <property type="entry name" value="zf-C2H2"/>
    <property type="match status" value="2"/>
</dbReference>
<reference evidence="13" key="1">
    <citation type="submission" date="2014-08" db="EMBL/GenBank/DDBJ databases">
        <authorList>
            <person name="Senf B."/>
            <person name="Petzold A."/>
            <person name="Downie B.R."/>
            <person name="Koch P."/>
            <person name="Platzer M."/>
        </authorList>
    </citation>
    <scope>NUCLEOTIDE SEQUENCE [LARGE SCALE GENOMIC DNA]</scope>
    <source>
        <strain evidence="13">GRZ</strain>
    </source>
</reference>
<evidence type="ECO:0000313" key="14">
    <source>
        <dbReference type="Proteomes" id="UP000694548"/>
    </source>
</evidence>
<dbReference type="GO" id="GO:0003677">
    <property type="term" value="F:DNA binding"/>
    <property type="evidence" value="ECO:0007669"/>
    <property type="project" value="UniProtKB-KW"/>
</dbReference>
<evidence type="ECO:0000256" key="8">
    <source>
        <dbReference type="ARBA" id="ARBA00023125"/>
    </source>
</evidence>
<name>A0A8C6Q0Y1_NOTFU</name>
<dbReference type="FunFam" id="3.30.160.60:FF:000072">
    <property type="entry name" value="zinc finger protein 143 isoform X1"/>
    <property type="match status" value="1"/>
</dbReference>
<feature type="domain" description="C2H2-type" evidence="12">
    <location>
        <begin position="168"/>
        <end position="195"/>
    </location>
</feature>
<evidence type="ECO:0000256" key="1">
    <source>
        <dbReference type="ARBA" id="ARBA00004123"/>
    </source>
</evidence>
<evidence type="ECO:0000256" key="6">
    <source>
        <dbReference type="ARBA" id="ARBA00022833"/>
    </source>
</evidence>
<dbReference type="InterPro" id="IPR036236">
    <property type="entry name" value="Znf_C2H2_sf"/>
</dbReference>
<evidence type="ECO:0000256" key="10">
    <source>
        <dbReference type="ARBA" id="ARBA00023242"/>
    </source>
</evidence>
<dbReference type="PANTHER" id="PTHR16515:SF49">
    <property type="entry name" value="GASTRULA ZINC FINGER PROTEIN XLCGF49.1-LIKE-RELATED"/>
    <property type="match status" value="1"/>
</dbReference>
<evidence type="ECO:0000256" key="7">
    <source>
        <dbReference type="ARBA" id="ARBA00023015"/>
    </source>
</evidence>
<evidence type="ECO:0000256" key="4">
    <source>
        <dbReference type="ARBA" id="ARBA00022737"/>
    </source>
</evidence>